<gene>
    <name evidence="1" type="ordered locus">Hsero_1701</name>
</gene>
<proteinExistence type="predicted"/>
<dbReference type="OrthoDB" id="7359267at2"/>
<reference evidence="1 2" key="1">
    <citation type="submission" date="2010-04" db="EMBL/GenBank/DDBJ databases">
        <title>The genome of Herbaspirillum seropedicae SmR1, an endophytic, nitrogen-fixing, plant-growth promoting beta-Proteobacteria.</title>
        <authorList>
            <person name="Pedrosa F.O."/>
            <person name="Monteiro R.A."/>
            <person name="Wassem R."/>
            <person name="Cruz L.M."/>
            <person name="Ayub R.A."/>
            <person name="Colauto N.B."/>
            <person name="Fernandez M.A."/>
            <person name="Fungaro M.H.P."/>
            <person name="Grisard E.C."/>
            <person name="Hungria M."/>
            <person name="Madeira H.M.F."/>
            <person name="Nodari R.O."/>
            <person name="Osaku C.A."/>
            <person name="Petzl-Erler M.L."/>
            <person name="Terenzi H."/>
            <person name="Vieira L.G.E."/>
            <person name="Almeida M.I.M."/>
            <person name="Alves L.R."/>
            <person name="Arantes O.M.N."/>
            <person name="Balsanelli E."/>
            <person name="Barcellos F.G."/>
            <person name="Baura V.A."/>
            <person name="Binde D.R."/>
            <person name="Campo R.J."/>
            <person name="Chubatsu L.S."/>
            <person name="Chueire L.M.O."/>
            <person name="Ciferri R.R."/>
            <person name="Correa L.C."/>
            <person name="da Conceicao Silva J.L."/>
            <person name="Dabul A.N.G."/>
            <person name="Dambros B.P."/>
            <person name="Faoro H."/>
            <person name="Favetti A."/>
            <person name="Friedermann G."/>
            <person name="Furlaneto M.C."/>
            <person name="Gasques L.S."/>
            <person name="Gimenes C.C.T."/>
            <person name="Gioppo N.M.R."/>
            <person name="Glienke-Blanco C."/>
            <person name="Godoy L.P."/>
            <person name="Guerra M.P."/>
            <person name="Karp S."/>
            <person name="Kava-Cordeiro V."/>
            <person name="Margarido V.P."/>
            <person name="Mathioni S.M."/>
            <person name="Menck-Soares M.A."/>
            <person name="Murace N.K."/>
            <person name="Nicolas M.F."/>
            <person name="Oliveira C.E.C."/>
            <person name="Pagnan N.A.B."/>
            <person name="Pamphile J.A."/>
            <person name="Patussi E.V."/>
            <person name="Pereira L.F.P."/>
            <person name="Pereira-Ferrari L."/>
            <person name="Pinto F.G.S."/>
            <person name="Precoma C."/>
            <person name="Prioli A.J."/>
            <person name="Prioli S.M.A.P."/>
            <person name="Raittz R.T."/>
            <person name="Ramos H.J.O."/>
            <person name="Ribeiro E.M.S.F."/>
            <person name="Rigo L.U."/>
            <person name="Rocha C.L.M.S.C."/>
            <person name="Rocha S.N."/>
            <person name="Santos K."/>
            <person name="Satori D."/>
            <person name="Silva A.G."/>
            <person name="Simao R.C.G."/>
            <person name="Soares M.A.M."/>
            <person name="Souza E.M."/>
            <person name="Steffens M.B.R."/>
            <person name="Steindel M."/>
            <person name="Tadra-Sfeir M.Z."/>
            <person name="Takahashi E.K."/>
            <person name="Torres R.A."/>
            <person name="Valle J.S."/>
            <person name="Vernal J.I."/>
            <person name="Vilas-Boas L.A."/>
            <person name="Watanabe M.A.E."/>
            <person name="Weiss V.A."/>
            <person name="Yates M.A."/>
            <person name="Souza E.M."/>
        </authorList>
    </citation>
    <scope>NUCLEOTIDE SEQUENCE [LARGE SCALE GENOMIC DNA]</scope>
    <source>
        <strain evidence="1 2">SmR1</strain>
    </source>
</reference>
<dbReference type="GeneID" id="29391032"/>
<dbReference type="SUPFAM" id="SSF48371">
    <property type="entry name" value="ARM repeat"/>
    <property type="match status" value="1"/>
</dbReference>
<dbReference type="SMART" id="SM00567">
    <property type="entry name" value="EZ_HEAT"/>
    <property type="match status" value="4"/>
</dbReference>
<organism evidence="1 2">
    <name type="scientific">Herbaspirillum seropedicae (strain SmR1)</name>
    <dbReference type="NCBI Taxonomy" id="757424"/>
    <lineage>
        <taxon>Bacteria</taxon>
        <taxon>Pseudomonadati</taxon>
        <taxon>Pseudomonadota</taxon>
        <taxon>Betaproteobacteria</taxon>
        <taxon>Burkholderiales</taxon>
        <taxon>Oxalobacteraceae</taxon>
        <taxon>Herbaspirillum</taxon>
    </lineage>
</organism>
<evidence type="ECO:0000313" key="2">
    <source>
        <dbReference type="Proteomes" id="UP000000329"/>
    </source>
</evidence>
<protein>
    <submittedName>
        <fullName evidence="1">HEAT repeat protein</fullName>
    </submittedName>
</protein>
<dbReference type="EMBL" id="CP002039">
    <property type="protein sequence ID" value="ADJ63214.1"/>
    <property type="molecule type" value="Genomic_DNA"/>
</dbReference>
<dbReference type="Gene3D" id="1.25.10.10">
    <property type="entry name" value="Leucine-rich Repeat Variant"/>
    <property type="match status" value="1"/>
</dbReference>
<accession>D8IQV3</accession>
<sequence length="205" mass="22684">MALIKVTHSRLSAEPAADRECNVLMQELYSEEAAVRRAAARDLVACPQASEALLARLKIETLLSVRETIITTLIRLGDAAAAAGLIECLRSDDAALRNEAIEAMKQLPEEVAPLMEQLLDDVDADVRIFAVNVLESMRHPRVEEWLIEVIRSDPHVNVCSAALDVLSEVGTMRALEAIERVQARFADDPYIQFAANLTLARLRQE</sequence>
<dbReference type="AlphaFoldDB" id="D8IQV3"/>
<dbReference type="RefSeq" id="WP_013233713.1">
    <property type="nucleotide sequence ID" value="NC_014323.1"/>
</dbReference>
<dbReference type="InterPro" id="IPR004155">
    <property type="entry name" value="PBS_lyase_HEAT"/>
</dbReference>
<evidence type="ECO:0000313" key="1">
    <source>
        <dbReference type="EMBL" id="ADJ63214.1"/>
    </source>
</evidence>
<dbReference type="Pfam" id="PF13646">
    <property type="entry name" value="HEAT_2"/>
    <property type="match status" value="2"/>
</dbReference>
<dbReference type="InterPro" id="IPR016024">
    <property type="entry name" value="ARM-type_fold"/>
</dbReference>
<keyword evidence="2" id="KW-1185">Reference proteome</keyword>
<dbReference type="eggNOG" id="COG1413">
    <property type="taxonomic scope" value="Bacteria"/>
</dbReference>
<dbReference type="HOGENOM" id="CLU_108804_0_0_4"/>
<dbReference type="InterPro" id="IPR011989">
    <property type="entry name" value="ARM-like"/>
</dbReference>
<dbReference type="STRING" id="757424.Hsero_1701"/>
<dbReference type="KEGG" id="hse:Hsero_1701"/>
<dbReference type="Proteomes" id="UP000000329">
    <property type="component" value="Chromosome"/>
</dbReference>
<name>D8IQV3_HERSS</name>